<feature type="transmembrane region" description="Helical" evidence="1">
    <location>
        <begin position="139"/>
        <end position="161"/>
    </location>
</feature>
<name>A0A1H5W6F9_9BACT</name>
<dbReference type="Proteomes" id="UP000236728">
    <property type="component" value="Unassembled WGS sequence"/>
</dbReference>
<proteinExistence type="predicted"/>
<accession>A0A1H5W6F9</accession>
<evidence type="ECO:0000313" key="4">
    <source>
        <dbReference type="Proteomes" id="UP000236728"/>
    </source>
</evidence>
<evidence type="ECO:0000259" key="2">
    <source>
        <dbReference type="Pfam" id="PF07885"/>
    </source>
</evidence>
<feature type="transmembrane region" description="Helical" evidence="1">
    <location>
        <begin position="173"/>
        <end position="191"/>
    </location>
</feature>
<keyword evidence="4" id="KW-1185">Reference proteome</keyword>
<keyword evidence="1" id="KW-0472">Membrane</keyword>
<feature type="transmembrane region" description="Helical" evidence="1">
    <location>
        <begin position="91"/>
        <end position="119"/>
    </location>
</feature>
<gene>
    <name evidence="3" type="ORF">SAMN05421819_1455</name>
</gene>
<dbReference type="SUPFAM" id="SSF81324">
    <property type="entry name" value="Voltage-gated potassium channels"/>
    <property type="match status" value="1"/>
</dbReference>
<evidence type="ECO:0000256" key="1">
    <source>
        <dbReference type="SAM" id="Phobius"/>
    </source>
</evidence>
<dbReference type="Pfam" id="PF07885">
    <property type="entry name" value="Ion_trans_2"/>
    <property type="match status" value="1"/>
</dbReference>
<reference evidence="3 4" key="1">
    <citation type="submission" date="2016-10" db="EMBL/GenBank/DDBJ databases">
        <authorList>
            <person name="de Groot N.N."/>
        </authorList>
    </citation>
    <scope>NUCLEOTIDE SEQUENCE [LARGE SCALE GENOMIC DNA]</scope>
    <source>
        <strain evidence="3 4">DSM 22489</strain>
    </source>
</reference>
<keyword evidence="1" id="KW-0812">Transmembrane</keyword>
<organism evidence="3 4">
    <name type="scientific">Bryocella elongata</name>
    <dbReference type="NCBI Taxonomy" id="863522"/>
    <lineage>
        <taxon>Bacteria</taxon>
        <taxon>Pseudomonadati</taxon>
        <taxon>Acidobacteriota</taxon>
        <taxon>Terriglobia</taxon>
        <taxon>Terriglobales</taxon>
        <taxon>Acidobacteriaceae</taxon>
        <taxon>Bryocella</taxon>
    </lineage>
</organism>
<dbReference type="EMBL" id="FNVA01000002">
    <property type="protein sequence ID" value="SEF95000.1"/>
    <property type="molecule type" value="Genomic_DNA"/>
</dbReference>
<keyword evidence="1" id="KW-1133">Transmembrane helix</keyword>
<dbReference type="AlphaFoldDB" id="A0A1H5W6F9"/>
<feature type="domain" description="Potassium channel" evidence="2">
    <location>
        <begin position="138"/>
        <end position="184"/>
    </location>
</feature>
<feature type="transmembrane region" description="Helical" evidence="1">
    <location>
        <begin position="60"/>
        <end position="79"/>
    </location>
</feature>
<evidence type="ECO:0000313" key="3">
    <source>
        <dbReference type="EMBL" id="SEF95000.1"/>
    </source>
</evidence>
<dbReference type="Gene3D" id="1.10.287.70">
    <property type="match status" value="1"/>
</dbReference>
<sequence>MREFYGYEGIHSIKFGRMKAKVNGMHRFALILGFLTLTLALLDAFQTIILPRRPVGRFRITRLFFLATWTPWVRVARLIQSSKARDQFYSFYGPLSLLLLFIVWATLLAGGYGLIFFGLHTPFSDPFHPGTLGGELRTALYVSGSTIFTLGLGDVVPATLLARALVVLEAGTGLGFVALVIGYVPVLYTAFSQREIAVALLDARAGSPPTASELLVRHSFTGGNAALIELLAEWERWCATLLETHISYPLLCYYRSQHDNQSWLAALTAILDTCALLITTVEGPATRQAQLTFAVGRHVLVDIVHVFRQESMEIGFLQQPMQRLDDDEFARLCEVLGGAGFALCGDIEAHARLQSIRRLYEPSACAMGHFLALGLPRWVPPPRDPSKRKDNWTTVADLRTPSALADRLSTHLSPLSTADHFGEDERH</sequence>
<protein>
    <submittedName>
        <fullName evidence="3">Ion channel</fullName>
    </submittedName>
</protein>
<dbReference type="InterPro" id="IPR013099">
    <property type="entry name" value="K_chnl_dom"/>
</dbReference>